<reference evidence="2" key="1">
    <citation type="submission" date="2016-06" db="EMBL/GenBank/DDBJ databases">
        <title>Parallel loss of symbiosis genes in relatives of nitrogen-fixing non-legume Parasponia.</title>
        <authorList>
            <person name="Van Velzen R."/>
            <person name="Holmer R."/>
            <person name="Bu F."/>
            <person name="Rutten L."/>
            <person name="Van Zeijl A."/>
            <person name="Liu W."/>
            <person name="Santuari L."/>
            <person name="Cao Q."/>
            <person name="Sharma T."/>
            <person name="Shen D."/>
            <person name="Roswanjaya Y."/>
            <person name="Wardhani T."/>
            <person name="Kalhor M.S."/>
            <person name="Jansen J."/>
            <person name="Van den Hoogen J."/>
            <person name="Gungor B."/>
            <person name="Hartog M."/>
            <person name="Hontelez J."/>
            <person name="Verver J."/>
            <person name="Yang W.-C."/>
            <person name="Schijlen E."/>
            <person name="Repin R."/>
            <person name="Schilthuizen M."/>
            <person name="Schranz E."/>
            <person name="Heidstra R."/>
            <person name="Miyata K."/>
            <person name="Fedorova E."/>
            <person name="Kohlen W."/>
            <person name="Bisseling T."/>
            <person name="Smit S."/>
            <person name="Geurts R."/>
        </authorList>
    </citation>
    <scope>NUCLEOTIDE SEQUENCE [LARGE SCALE GENOMIC DNA]</scope>
    <source>
        <strain evidence="2">cv. RG33-2</strain>
    </source>
</reference>
<keyword evidence="2" id="KW-1185">Reference proteome</keyword>
<dbReference type="AlphaFoldDB" id="A0A2P5FW86"/>
<organism evidence="1 2">
    <name type="scientific">Trema orientale</name>
    <name type="common">Charcoal tree</name>
    <name type="synonym">Celtis orientalis</name>
    <dbReference type="NCBI Taxonomy" id="63057"/>
    <lineage>
        <taxon>Eukaryota</taxon>
        <taxon>Viridiplantae</taxon>
        <taxon>Streptophyta</taxon>
        <taxon>Embryophyta</taxon>
        <taxon>Tracheophyta</taxon>
        <taxon>Spermatophyta</taxon>
        <taxon>Magnoliopsida</taxon>
        <taxon>eudicotyledons</taxon>
        <taxon>Gunneridae</taxon>
        <taxon>Pentapetalae</taxon>
        <taxon>rosids</taxon>
        <taxon>fabids</taxon>
        <taxon>Rosales</taxon>
        <taxon>Cannabaceae</taxon>
        <taxon>Trema</taxon>
    </lineage>
</organism>
<sequence>MYSFPPLPPHPAARGDPVTVVSMGMRVFATLGVQSNITTTYSVFHYMTAYHKHDFTSWAPINHSCLICSDDVDETGDQRSRFGQVTLGISVKRFCLMALRQMGQDQRSTKD</sequence>
<dbReference type="EMBL" id="JXTC01000005">
    <property type="protein sequence ID" value="POO02071.1"/>
    <property type="molecule type" value="Genomic_DNA"/>
</dbReference>
<dbReference type="OrthoDB" id="10337040at2759"/>
<gene>
    <name evidence="1" type="ORF">TorRG33x02_018550</name>
</gene>
<evidence type="ECO:0000313" key="2">
    <source>
        <dbReference type="Proteomes" id="UP000237000"/>
    </source>
</evidence>
<proteinExistence type="predicted"/>
<name>A0A2P5FW86_TREOI</name>
<dbReference type="Proteomes" id="UP000237000">
    <property type="component" value="Unassembled WGS sequence"/>
</dbReference>
<comment type="caution">
    <text evidence="1">The sequence shown here is derived from an EMBL/GenBank/DDBJ whole genome shotgun (WGS) entry which is preliminary data.</text>
</comment>
<evidence type="ECO:0000313" key="1">
    <source>
        <dbReference type="EMBL" id="POO02071.1"/>
    </source>
</evidence>
<protein>
    <submittedName>
        <fullName evidence="1">Uncharacterized protein</fullName>
    </submittedName>
</protein>
<accession>A0A2P5FW86</accession>
<dbReference type="InParanoid" id="A0A2P5FW86"/>